<keyword evidence="6" id="KW-1185">Reference proteome</keyword>
<protein>
    <submittedName>
        <fullName evidence="3">Protein quiver-like protein</fullName>
    </submittedName>
</protein>
<dbReference type="Pfam" id="PF17064">
    <property type="entry name" value="QVR"/>
    <property type="match status" value="1"/>
</dbReference>
<dbReference type="EMBL" id="NCKU01011949">
    <property type="protein sequence ID" value="RWS00244.1"/>
    <property type="molecule type" value="Genomic_DNA"/>
</dbReference>
<sequence length="80" mass="9231">QAKVLCFECISTITPECNDPFNQSIRENQLLPLSDCEGCCVKIVRYRNTKNQYIRRTCTSNLQINLFMVDHVCIEESNGQ</sequence>
<evidence type="ECO:0000313" key="6">
    <source>
        <dbReference type="Proteomes" id="UP000285301"/>
    </source>
</evidence>
<dbReference type="EMBL" id="NCKU01005810">
    <property type="protein sequence ID" value="RWS04146.1"/>
    <property type="molecule type" value="Genomic_DNA"/>
</dbReference>
<keyword evidence="1" id="KW-0732">Signal</keyword>
<proteinExistence type="predicted"/>
<dbReference type="GO" id="GO:0032222">
    <property type="term" value="P:regulation of synaptic transmission, cholinergic"/>
    <property type="evidence" value="ECO:0007669"/>
    <property type="project" value="InterPro"/>
</dbReference>
<dbReference type="AlphaFoldDB" id="A0A3S3NIS9"/>
<dbReference type="GO" id="GO:0030431">
    <property type="term" value="P:sleep"/>
    <property type="evidence" value="ECO:0007669"/>
    <property type="project" value="InterPro"/>
</dbReference>
<evidence type="ECO:0000313" key="4">
    <source>
        <dbReference type="EMBL" id="RWS04088.1"/>
    </source>
</evidence>
<feature type="non-terminal residue" evidence="3">
    <location>
        <position position="80"/>
    </location>
</feature>
<reference evidence="3" key="2">
    <citation type="submission" date="2018-11" db="EMBL/GenBank/DDBJ databases">
        <title>Trombidioid mite genomics.</title>
        <authorList>
            <person name="Dong X."/>
        </authorList>
    </citation>
    <scope>NUCLEOTIDE SEQUENCE</scope>
    <source>
        <strain evidence="3">UoL-WK</strain>
    </source>
</reference>
<accession>A0A3S3NIS9</accession>
<comment type="caution">
    <text evidence="3">The sequence shown here is derived from an EMBL/GenBank/DDBJ whole genome shotgun (WGS) entry which is preliminary data.</text>
</comment>
<name>A0A3S3NIS9_9ACAR</name>
<dbReference type="EMBL" id="NCKU01005870">
    <property type="protein sequence ID" value="RWS04088.1"/>
    <property type="molecule type" value="Genomic_DNA"/>
</dbReference>
<gene>
    <name evidence="4" type="ORF">B4U79_01922</name>
    <name evidence="5" type="ORF">B4U79_06250</name>
    <name evidence="3" type="ORF">B4U79_09285</name>
</gene>
<keyword evidence="2" id="KW-0325">Glycoprotein</keyword>
<feature type="non-terminal residue" evidence="3">
    <location>
        <position position="1"/>
    </location>
</feature>
<reference evidence="3 6" key="1">
    <citation type="journal article" date="2018" name="Gigascience">
        <title>Genomes of trombidid mites reveal novel predicted allergens and laterally-transferred genes associated with secondary metabolism.</title>
        <authorList>
            <person name="Dong X."/>
            <person name="Chaisiri K."/>
            <person name="Xia D."/>
            <person name="Armstrong S.D."/>
            <person name="Fang Y."/>
            <person name="Donnelly M.J."/>
            <person name="Kadowaki T."/>
            <person name="McGarry J.W."/>
            <person name="Darby A.C."/>
            <person name="Makepeace B.L."/>
        </authorList>
    </citation>
    <scope>NUCLEOTIDE SEQUENCE [LARGE SCALE GENOMIC DNA]</scope>
    <source>
        <strain evidence="3">UoL-WK</strain>
    </source>
</reference>
<evidence type="ECO:0000313" key="3">
    <source>
        <dbReference type="EMBL" id="RWS00244.1"/>
    </source>
</evidence>
<organism evidence="3 6">
    <name type="scientific">Dinothrombium tinctorium</name>
    <dbReference type="NCBI Taxonomy" id="1965070"/>
    <lineage>
        <taxon>Eukaryota</taxon>
        <taxon>Metazoa</taxon>
        <taxon>Ecdysozoa</taxon>
        <taxon>Arthropoda</taxon>
        <taxon>Chelicerata</taxon>
        <taxon>Arachnida</taxon>
        <taxon>Acari</taxon>
        <taxon>Acariformes</taxon>
        <taxon>Trombidiformes</taxon>
        <taxon>Prostigmata</taxon>
        <taxon>Anystina</taxon>
        <taxon>Parasitengona</taxon>
        <taxon>Trombidioidea</taxon>
        <taxon>Trombidiidae</taxon>
        <taxon>Dinothrombium</taxon>
    </lineage>
</organism>
<evidence type="ECO:0000313" key="5">
    <source>
        <dbReference type="EMBL" id="RWS04146.1"/>
    </source>
</evidence>
<dbReference type="Proteomes" id="UP000285301">
    <property type="component" value="Unassembled WGS sequence"/>
</dbReference>
<dbReference type="InterPro" id="IPR031424">
    <property type="entry name" value="QVR-like"/>
</dbReference>
<dbReference type="OrthoDB" id="9991292at2759"/>
<dbReference type="CDD" id="cd23595">
    <property type="entry name" value="TFP_LU_ECD_Qvr"/>
    <property type="match status" value="1"/>
</dbReference>
<evidence type="ECO:0000256" key="2">
    <source>
        <dbReference type="ARBA" id="ARBA00023180"/>
    </source>
</evidence>
<evidence type="ECO:0000256" key="1">
    <source>
        <dbReference type="ARBA" id="ARBA00022729"/>
    </source>
</evidence>